<dbReference type="Proteomes" id="UP000036045">
    <property type="component" value="Unassembled WGS sequence"/>
</dbReference>
<protein>
    <submittedName>
        <fullName evidence="1">Uncharacterized protein</fullName>
    </submittedName>
</protein>
<dbReference type="GeneID" id="56350173"/>
<dbReference type="PATRIC" id="fig|1397.4.peg.1786"/>
<gene>
    <name evidence="1" type="ORF">ABW02_02645</name>
</gene>
<reference evidence="1 2" key="1">
    <citation type="submission" date="2015-05" db="EMBL/GenBank/DDBJ databases">
        <title>Whole genome sequence and identification of bacterial endophytes from Costus igneus.</title>
        <authorList>
            <person name="Lee Y.P."/>
            <person name="Gan H.M."/>
            <person name="Eng W."/>
            <person name="Wheatley M.S."/>
            <person name="Caraballo A."/>
            <person name="Polter S."/>
            <person name="Savka M.A."/>
            <person name="Hudson A.O."/>
        </authorList>
    </citation>
    <scope>NUCLEOTIDE SEQUENCE [LARGE SCALE GENOMIC DNA]</scope>
    <source>
        <strain evidence="1 2">RIT379</strain>
    </source>
</reference>
<organism evidence="1 2">
    <name type="scientific">Niallia circulans</name>
    <name type="common">Bacillus circulans</name>
    <dbReference type="NCBI Taxonomy" id="1397"/>
    <lineage>
        <taxon>Bacteria</taxon>
        <taxon>Bacillati</taxon>
        <taxon>Bacillota</taxon>
        <taxon>Bacilli</taxon>
        <taxon>Bacillales</taxon>
        <taxon>Bacillaceae</taxon>
        <taxon>Niallia</taxon>
    </lineage>
</organism>
<dbReference type="AlphaFoldDB" id="A0A0J1IPE0"/>
<name>A0A0J1IPE0_NIACI</name>
<evidence type="ECO:0000313" key="2">
    <source>
        <dbReference type="Proteomes" id="UP000036045"/>
    </source>
</evidence>
<comment type="caution">
    <text evidence="1">The sequence shown here is derived from an EMBL/GenBank/DDBJ whole genome shotgun (WGS) entry which is preliminary data.</text>
</comment>
<dbReference type="RefSeq" id="WP_047940373.1">
    <property type="nucleotide sequence ID" value="NZ_CP053989.1"/>
</dbReference>
<dbReference type="OrthoDB" id="2959323at2"/>
<evidence type="ECO:0000313" key="1">
    <source>
        <dbReference type="EMBL" id="KLV27818.1"/>
    </source>
</evidence>
<keyword evidence="2" id="KW-1185">Reference proteome</keyword>
<proteinExistence type="predicted"/>
<accession>A0A0J1IPE0</accession>
<sequence length="299" mass="35100">MQYIIENIHLLKRQRVKKTSILIEDNRVELMRDTFHSYQYMRMDGSPYMMTPTTVMLDNHVTRILSYTQQKQYIEENLIKKGCTTLLFYLEVNRERELPLQVKKMKNPLLNCAIDYVAGVKIPLKLLSPSFIRGCKREKIPVIFIEVEDIKALYQVPWGWIKEALFPYNAPLVPIFLTKDPQEKKIAQNMWSILMRDVKIPSIPHEINEGIAIDYHDLVKMGIYPFKGNVYQGGEVTYNLFAMDDSIINIEENDLFHYHYDRIQMTIHKGKCIRAGDKVFYRPGFGELLEVKVPSFLTV</sequence>
<dbReference type="EMBL" id="LDPH01000002">
    <property type="protein sequence ID" value="KLV27818.1"/>
    <property type="molecule type" value="Genomic_DNA"/>
</dbReference>